<reference evidence="1" key="1">
    <citation type="submission" date="2022-01" db="EMBL/GenBank/DDBJ databases">
        <title>Genome Sequence Resource for Two Populations of Ditylenchus destructor, the Migratory Endoparasitic Phytonematode.</title>
        <authorList>
            <person name="Zhang H."/>
            <person name="Lin R."/>
            <person name="Xie B."/>
        </authorList>
    </citation>
    <scope>NUCLEOTIDE SEQUENCE</scope>
    <source>
        <strain evidence="1">BazhouSP</strain>
    </source>
</reference>
<evidence type="ECO:0000313" key="2">
    <source>
        <dbReference type="Proteomes" id="UP001201812"/>
    </source>
</evidence>
<dbReference type="Proteomes" id="UP001201812">
    <property type="component" value="Unassembled WGS sequence"/>
</dbReference>
<organism evidence="1 2">
    <name type="scientific">Ditylenchus destructor</name>
    <dbReference type="NCBI Taxonomy" id="166010"/>
    <lineage>
        <taxon>Eukaryota</taxon>
        <taxon>Metazoa</taxon>
        <taxon>Ecdysozoa</taxon>
        <taxon>Nematoda</taxon>
        <taxon>Chromadorea</taxon>
        <taxon>Rhabditida</taxon>
        <taxon>Tylenchina</taxon>
        <taxon>Tylenchomorpha</taxon>
        <taxon>Sphaerularioidea</taxon>
        <taxon>Anguinidae</taxon>
        <taxon>Anguininae</taxon>
        <taxon>Ditylenchus</taxon>
    </lineage>
</organism>
<evidence type="ECO:0000313" key="1">
    <source>
        <dbReference type="EMBL" id="KAI1703078.1"/>
    </source>
</evidence>
<dbReference type="EMBL" id="JAKKPZ010000088">
    <property type="protein sequence ID" value="KAI1703078.1"/>
    <property type="molecule type" value="Genomic_DNA"/>
</dbReference>
<protein>
    <submittedName>
        <fullName evidence="1">Uncharacterized protein</fullName>
    </submittedName>
</protein>
<name>A0AAD4R151_9BILA</name>
<proteinExistence type="predicted"/>
<accession>A0AAD4R151</accession>
<keyword evidence="2" id="KW-1185">Reference proteome</keyword>
<dbReference type="AlphaFoldDB" id="A0AAD4R151"/>
<comment type="caution">
    <text evidence="1">The sequence shown here is derived from an EMBL/GenBank/DDBJ whole genome shotgun (WGS) entry which is preliminary data.</text>
</comment>
<sequence length="78" mass="9129">MQRTTIRLELYFVNVMKHRIIFTAHPAQNVWTVTDEYRNTYATVEKVIEVGRNEVGSEEQSRKTPLVSICIETIEIEC</sequence>
<gene>
    <name evidence="1" type="ORF">DdX_15137</name>
</gene>